<dbReference type="InterPro" id="IPR004083">
    <property type="entry name" value="Raptor"/>
</dbReference>
<organism evidence="2 3">
    <name type="scientific">Polarella glacialis</name>
    <name type="common">Dinoflagellate</name>
    <dbReference type="NCBI Taxonomy" id="89957"/>
    <lineage>
        <taxon>Eukaryota</taxon>
        <taxon>Sar</taxon>
        <taxon>Alveolata</taxon>
        <taxon>Dinophyceae</taxon>
        <taxon>Suessiales</taxon>
        <taxon>Suessiaceae</taxon>
        <taxon>Polarella</taxon>
    </lineage>
</organism>
<feature type="non-terminal residue" evidence="2">
    <location>
        <position position="195"/>
    </location>
</feature>
<dbReference type="GO" id="GO:0009267">
    <property type="term" value="P:cellular response to starvation"/>
    <property type="evidence" value="ECO:0007669"/>
    <property type="project" value="TreeGrafter"/>
</dbReference>
<dbReference type="GO" id="GO:0031931">
    <property type="term" value="C:TORC1 complex"/>
    <property type="evidence" value="ECO:0007669"/>
    <property type="project" value="InterPro"/>
</dbReference>
<dbReference type="SUPFAM" id="SSF50978">
    <property type="entry name" value="WD40 repeat-like"/>
    <property type="match status" value="1"/>
</dbReference>
<dbReference type="PANTHER" id="PTHR12848">
    <property type="entry name" value="REGULATORY-ASSOCIATED PROTEIN OF MTOR"/>
    <property type="match status" value="1"/>
</dbReference>
<dbReference type="Gene3D" id="2.130.10.10">
    <property type="entry name" value="YVTN repeat-like/Quinoprotein amine dehydrogenase"/>
    <property type="match status" value="1"/>
</dbReference>
<comment type="caution">
    <text evidence="2">The sequence shown here is derived from an EMBL/GenBank/DDBJ whole genome shotgun (WGS) entry which is preliminary data.</text>
</comment>
<dbReference type="InterPro" id="IPR015943">
    <property type="entry name" value="WD40/YVTN_repeat-like_dom_sf"/>
</dbReference>
<dbReference type="InterPro" id="IPR001680">
    <property type="entry name" value="WD40_rpt"/>
</dbReference>
<feature type="repeat" description="WD" evidence="1">
    <location>
        <begin position="18"/>
        <end position="59"/>
    </location>
</feature>
<dbReference type="GO" id="GO:0031929">
    <property type="term" value="P:TOR signaling"/>
    <property type="evidence" value="ECO:0007669"/>
    <property type="project" value="InterPro"/>
</dbReference>
<dbReference type="AlphaFoldDB" id="A0A813KH01"/>
<evidence type="ECO:0000313" key="3">
    <source>
        <dbReference type="Proteomes" id="UP000626109"/>
    </source>
</evidence>
<evidence type="ECO:0000313" key="2">
    <source>
        <dbReference type="EMBL" id="CAE8702802.1"/>
    </source>
</evidence>
<protein>
    <submittedName>
        <fullName evidence="2">Uncharacterized protein</fullName>
    </submittedName>
</protein>
<dbReference type="GO" id="GO:0030307">
    <property type="term" value="P:positive regulation of cell growth"/>
    <property type="evidence" value="ECO:0007669"/>
    <property type="project" value="TreeGrafter"/>
</dbReference>
<feature type="non-terminal residue" evidence="2">
    <location>
        <position position="1"/>
    </location>
</feature>
<proteinExistence type="predicted"/>
<dbReference type="PANTHER" id="PTHR12848:SF16">
    <property type="entry name" value="REGULATORY-ASSOCIATED PROTEIN OF MTOR"/>
    <property type="match status" value="1"/>
</dbReference>
<dbReference type="PROSITE" id="PS50082">
    <property type="entry name" value="WD_REPEATS_2"/>
    <property type="match status" value="1"/>
</dbReference>
<dbReference type="EMBL" id="CAJNNW010030220">
    <property type="protein sequence ID" value="CAE8702802.1"/>
    <property type="molecule type" value="Genomic_DNA"/>
</dbReference>
<evidence type="ECO:0000256" key="1">
    <source>
        <dbReference type="PROSITE-ProRule" id="PRU00221"/>
    </source>
</evidence>
<sequence length="195" mass="20978">CWGCRYHEPACISTFQALPKRAGASLCISWEQSLSRLVAAGRSPLIRIWDLNREQLLQSYRHNSMHCVTCTAQCPSGLERCCGGTRGLIFIGRGDGSLLALDARTPKGIVQTHKGVLCEPVSTITPCIQKGMTDHASLVAATDIHGVVDLWDLRSKRSEGSYQLGASSLMSSKRNGAEPIAVSQVPPGCSVIASR</sequence>
<dbReference type="GO" id="GO:0071230">
    <property type="term" value="P:cellular response to amino acid stimulus"/>
    <property type="evidence" value="ECO:0007669"/>
    <property type="project" value="TreeGrafter"/>
</dbReference>
<reference evidence="2" key="1">
    <citation type="submission" date="2021-02" db="EMBL/GenBank/DDBJ databases">
        <authorList>
            <person name="Dougan E. K."/>
            <person name="Rhodes N."/>
            <person name="Thang M."/>
            <person name="Chan C."/>
        </authorList>
    </citation>
    <scope>NUCLEOTIDE SEQUENCE</scope>
</reference>
<gene>
    <name evidence="2" type="ORF">PGLA2088_LOCUS32605</name>
</gene>
<dbReference type="GO" id="GO:0010506">
    <property type="term" value="P:regulation of autophagy"/>
    <property type="evidence" value="ECO:0007669"/>
    <property type="project" value="TreeGrafter"/>
</dbReference>
<keyword evidence="1" id="KW-0853">WD repeat</keyword>
<name>A0A813KH01_POLGL</name>
<dbReference type="InterPro" id="IPR036322">
    <property type="entry name" value="WD40_repeat_dom_sf"/>
</dbReference>
<dbReference type="GO" id="GO:0005737">
    <property type="term" value="C:cytoplasm"/>
    <property type="evidence" value="ECO:0007669"/>
    <property type="project" value="TreeGrafter"/>
</dbReference>
<dbReference type="GO" id="GO:0030674">
    <property type="term" value="F:protein-macromolecule adaptor activity"/>
    <property type="evidence" value="ECO:0007669"/>
    <property type="project" value="TreeGrafter"/>
</dbReference>
<accession>A0A813KH01</accession>
<dbReference type="Proteomes" id="UP000626109">
    <property type="component" value="Unassembled WGS sequence"/>
</dbReference>